<dbReference type="PROSITE" id="PS50929">
    <property type="entry name" value="ABC_TM1F"/>
    <property type="match status" value="1"/>
</dbReference>
<evidence type="ECO:0000256" key="1">
    <source>
        <dbReference type="ARBA" id="ARBA00004651"/>
    </source>
</evidence>
<dbReference type="EMBL" id="BSUZ01000001">
    <property type="protein sequence ID" value="GMA88139.1"/>
    <property type="molecule type" value="Genomic_DNA"/>
</dbReference>
<evidence type="ECO:0000256" key="4">
    <source>
        <dbReference type="ARBA" id="ARBA00023136"/>
    </source>
</evidence>
<dbReference type="InterPro" id="IPR039421">
    <property type="entry name" value="Type_1_exporter"/>
</dbReference>
<evidence type="ECO:0000256" key="2">
    <source>
        <dbReference type="ARBA" id="ARBA00022692"/>
    </source>
</evidence>
<sequence>MSVVTNDAMRFGGAYDVTARFAGAVVAYVVVAVVLTSISTPLGLLVLIGVPALTAVLGLLVKPLQRRQAAQREQAGRLTTLGADTVAGLRVLRGIGGERTFVDVYTARSEQVRQSGVRVAGVQATLDAAQVLLPGVFVVLVTWLGARLAVRGDISVGDLVQFYGLSAFLVTPLRTATETLDKATRAHVGAGRIIAVLRVSPGVLDRTDGRRADPLPDAPLHDPTSGVTIEPGLLTAVVSEHPEQSAALADRLGRFSEVAGAPVTLGGERLDLLPLEAVRRHVVVSESEPRLFTGGLREQLTGPRPVPDDEPVGGPRRGRRRRRARRAARRPRQRGRGARPLVQRRPAAAAVARPRPAHRRARAGARRADQRRRRTHRGRRRRPAARAPGRPHHRRHHRQPAAARPHRPRGVPRARRGGRRGPAPRACCAPCPPTAAP</sequence>
<evidence type="ECO:0000256" key="6">
    <source>
        <dbReference type="SAM" id="Phobius"/>
    </source>
</evidence>
<dbReference type="PANTHER" id="PTHR24221">
    <property type="entry name" value="ATP-BINDING CASSETTE SUB-FAMILY B"/>
    <property type="match status" value="1"/>
</dbReference>
<dbReference type="Proteomes" id="UP001157017">
    <property type="component" value="Unassembled WGS sequence"/>
</dbReference>
<dbReference type="SUPFAM" id="SSF90123">
    <property type="entry name" value="ABC transporter transmembrane region"/>
    <property type="match status" value="1"/>
</dbReference>
<feature type="domain" description="ABC transmembrane type-1" evidence="7">
    <location>
        <begin position="1"/>
        <end position="185"/>
    </location>
</feature>
<evidence type="ECO:0000256" key="3">
    <source>
        <dbReference type="ARBA" id="ARBA00022989"/>
    </source>
</evidence>
<reference evidence="9" key="1">
    <citation type="journal article" date="2019" name="Int. J. Syst. Evol. Microbiol.">
        <title>The Global Catalogue of Microorganisms (GCM) 10K type strain sequencing project: providing services to taxonomists for standard genome sequencing and annotation.</title>
        <authorList>
            <consortium name="The Broad Institute Genomics Platform"/>
            <consortium name="The Broad Institute Genome Sequencing Center for Infectious Disease"/>
            <person name="Wu L."/>
            <person name="Ma J."/>
        </authorList>
    </citation>
    <scope>NUCLEOTIDE SEQUENCE [LARGE SCALE GENOMIC DNA]</scope>
    <source>
        <strain evidence="9">NBRC 108730</strain>
    </source>
</reference>
<evidence type="ECO:0000259" key="7">
    <source>
        <dbReference type="PROSITE" id="PS50929"/>
    </source>
</evidence>
<dbReference type="Pfam" id="PF00664">
    <property type="entry name" value="ABC_membrane"/>
    <property type="match status" value="1"/>
</dbReference>
<keyword evidence="3 6" id="KW-1133">Transmembrane helix</keyword>
<keyword evidence="4 6" id="KW-0472">Membrane</keyword>
<evidence type="ECO:0000313" key="9">
    <source>
        <dbReference type="Proteomes" id="UP001157017"/>
    </source>
</evidence>
<keyword evidence="9" id="KW-1185">Reference proteome</keyword>
<evidence type="ECO:0000313" key="8">
    <source>
        <dbReference type="EMBL" id="GMA88139.1"/>
    </source>
</evidence>
<evidence type="ECO:0000256" key="5">
    <source>
        <dbReference type="SAM" id="MobiDB-lite"/>
    </source>
</evidence>
<feature type="transmembrane region" description="Helical" evidence="6">
    <location>
        <begin position="21"/>
        <end position="38"/>
    </location>
</feature>
<dbReference type="InterPro" id="IPR036640">
    <property type="entry name" value="ABC1_TM_sf"/>
</dbReference>
<dbReference type="Gene3D" id="1.20.1560.10">
    <property type="entry name" value="ABC transporter type 1, transmembrane domain"/>
    <property type="match status" value="1"/>
</dbReference>
<feature type="transmembrane region" description="Helical" evidence="6">
    <location>
        <begin position="44"/>
        <end position="61"/>
    </location>
</feature>
<accession>A0ABQ6JJS7</accession>
<organism evidence="8 9">
    <name type="scientific">Angustibacter aerolatus</name>
    <dbReference type="NCBI Taxonomy" id="1162965"/>
    <lineage>
        <taxon>Bacteria</taxon>
        <taxon>Bacillati</taxon>
        <taxon>Actinomycetota</taxon>
        <taxon>Actinomycetes</taxon>
        <taxon>Kineosporiales</taxon>
        <taxon>Kineosporiaceae</taxon>
    </lineage>
</organism>
<feature type="region of interest" description="Disordered" evidence="5">
    <location>
        <begin position="207"/>
        <end position="226"/>
    </location>
</feature>
<comment type="subcellular location">
    <subcellularLocation>
        <location evidence="1">Cell membrane</location>
        <topology evidence="1">Multi-pass membrane protein</topology>
    </subcellularLocation>
</comment>
<protein>
    <recommendedName>
        <fullName evidence="7">ABC transmembrane type-1 domain-containing protein</fullName>
    </recommendedName>
</protein>
<feature type="compositionally biased region" description="Low complexity" evidence="5">
    <location>
        <begin position="338"/>
        <end position="354"/>
    </location>
</feature>
<gene>
    <name evidence="8" type="ORF">GCM10025868_33890</name>
</gene>
<feature type="compositionally biased region" description="Basic residues" evidence="5">
    <location>
        <begin position="355"/>
        <end position="419"/>
    </location>
</feature>
<proteinExistence type="predicted"/>
<name>A0ABQ6JJS7_9ACTN</name>
<feature type="compositionally biased region" description="Basic residues" evidence="5">
    <location>
        <begin position="316"/>
        <end position="337"/>
    </location>
</feature>
<feature type="region of interest" description="Disordered" evidence="5">
    <location>
        <begin position="293"/>
        <end position="437"/>
    </location>
</feature>
<comment type="caution">
    <text evidence="8">The sequence shown here is derived from an EMBL/GenBank/DDBJ whole genome shotgun (WGS) entry which is preliminary data.</text>
</comment>
<dbReference type="InterPro" id="IPR011527">
    <property type="entry name" value="ABC1_TM_dom"/>
</dbReference>
<dbReference type="PANTHER" id="PTHR24221:SF654">
    <property type="entry name" value="ATP-BINDING CASSETTE SUB-FAMILY B MEMBER 6"/>
    <property type="match status" value="1"/>
</dbReference>
<keyword evidence="2 6" id="KW-0812">Transmembrane</keyword>